<dbReference type="Proteomes" id="UP000824469">
    <property type="component" value="Unassembled WGS sequence"/>
</dbReference>
<gene>
    <name evidence="2" type="ORF">KI387_017419</name>
</gene>
<feature type="non-terminal residue" evidence="2">
    <location>
        <position position="61"/>
    </location>
</feature>
<evidence type="ECO:0000256" key="1">
    <source>
        <dbReference type="SAM" id="MobiDB-lite"/>
    </source>
</evidence>
<feature type="non-terminal residue" evidence="2">
    <location>
        <position position="1"/>
    </location>
</feature>
<accession>A0AA38GIU1</accession>
<comment type="caution">
    <text evidence="2">The sequence shown here is derived from an EMBL/GenBank/DDBJ whole genome shotgun (WGS) entry which is preliminary data.</text>
</comment>
<name>A0AA38GIU1_TAXCH</name>
<feature type="compositionally biased region" description="Pro residues" evidence="1">
    <location>
        <begin position="34"/>
        <end position="47"/>
    </location>
</feature>
<dbReference type="AlphaFoldDB" id="A0AA38GIU1"/>
<organism evidence="2 3">
    <name type="scientific">Taxus chinensis</name>
    <name type="common">Chinese yew</name>
    <name type="synonym">Taxus wallichiana var. chinensis</name>
    <dbReference type="NCBI Taxonomy" id="29808"/>
    <lineage>
        <taxon>Eukaryota</taxon>
        <taxon>Viridiplantae</taxon>
        <taxon>Streptophyta</taxon>
        <taxon>Embryophyta</taxon>
        <taxon>Tracheophyta</taxon>
        <taxon>Spermatophyta</taxon>
        <taxon>Pinopsida</taxon>
        <taxon>Pinidae</taxon>
        <taxon>Conifers II</taxon>
        <taxon>Cupressales</taxon>
        <taxon>Taxaceae</taxon>
        <taxon>Taxus</taxon>
    </lineage>
</organism>
<evidence type="ECO:0000313" key="2">
    <source>
        <dbReference type="EMBL" id="KAH9322780.1"/>
    </source>
</evidence>
<sequence length="61" mass="6348">VAGSNPGGIMKGESGSEESENPPGYQGYEAVPGYPSPETYPPPPPRGKAPSLLWYWLGVGS</sequence>
<keyword evidence="3" id="KW-1185">Reference proteome</keyword>
<proteinExistence type="predicted"/>
<protein>
    <submittedName>
        <fullName evidence="2">Uncharacterized protein</fullName>
    </submittedName>
</protein>
<feature type="compositionally biased region" description="Gly residues" evidence="1">
    <location>
        <begin position="1"/>
        <end position="10"/>
    </location>
</feature>
<feature type="region of interest" description="Disordered" evidence="1">
    <location>
        <begin position="1"/>
        <end position="51"/>
    </location>
</feature>
<evidence type="ECO:0000313" key="3">
    <source>
        <dbReference type="Proteomes" id="UP000824469"/>
    </source>
</evidence>
<dbReference type="EMBL" id="JAHRHJ020000003">
    <property type="protein sequence ID" value="KAH9322780.1"/>
    <property type="molecule type" value="Genomic_DNA"/>
</dbReference>
<reference evidence="2 3" key="1">
    <citation type="journal article" date="2021" name="Nat. Plants">
        <title>The Taxus genome provides insights into paclitaxel biosynthesis.</title>
        <authorList>
            <person name="Xiong X."/>
            <person name="Gou J."/>
            <person name="Liao Q."/>
            <person name="Li Y."/>
            <person name="Zhou Q."/>
            <person name="Bi G."/>
            <person name="Li C."/>
            <person name="Du R."/>
            <person name="Wang X."/>
            <person name="Sun T."/>
            <person name="Guo L."/>
            <person name="Liang H."/>
            <person name="Lu P."/>
            <person name="Wu Y."/>
            <person name="Zhang Z."/>
            <person name="Ro D.K."/>
            <person name="Shang Y."/>
            <person name="Huang S."/>
            <person name="Yan J."/>
        </authorList>
    </citation>
    <scope>NUCLEOTIDE SEQUENCE [LARGE SCALE GENOMIC DNA]</scope>
    <source>
        <strain evidence="2">Ta-2019</strain>
    </source>
</reference>